<keyword evidence="3" id="KW-1185">Reference proteome</keyword>
<gene>
    <name evidence="2" type="ORF">MAR_033660</name>
</gene>
<dbReference type="EMBL" id="CP111028">
    <property type="protein sequence ID" value="WAR31118.1"/>
    <property type="molecule type" value="Genomic_DNA"/>
</dbReference>
<reference evidence="2" key="1">
    <citation type="submission" date="2022-11" db="EMBL/GenBank/DDBJ databases">
        <title>Centuries of genome instability and evolution in soft-shell clam transmissible cancer (bioRxiv).</title>
        <authorList>
            <person name="Hart S.F.M."/>
            <person name="Yonemitsu M.A."/>
            <person name="Giersch R.M."/>
            <person name="Beal B.F."/>
            <person name="Arriagada G."/>
            <person name="Davis B.W."/>
            <person name="Ostrander E.A."/>
            <person name="Goff S.P."/>
            <person name="Metzger M.J."/>
        </authorList>
    </citation>
    <scope>NUCLEOTIDE SEQUENCE</scope>
    <source>
        <strain evidence="2">MELC-2E11</strain>
        <tissue evidence="2">Siphon/mantle</tissue>
    </source>
</reference>
<protein>
    <submittedName>
        <fullName evidence="2">HS12B-like protein</fullName>
    </submittedName>
</protein>
<evidence type="ECO:0000313" key="2">
    <source>
        <dbReference type="EMBL" id="WAR31118.1"/>
    </source>
</evidence>
<dbReference type="SUPFAM" id="SSF53067">
    <property type="entry name" value="Actin-like ATPase domain"/>
    <property type="match status" value="1"/>
</dbReference>
<accession>A0ABY7GCZ7</accession>
<proteinExistence type="predicted"/>
<dbReference type="PANTHER" id="PTHR14187">
    <property type="entry name" value="ALPHA KINASE/ELONGATION FACTOR 2 KINASE"/>
    <property type="match status" value="1"/>
</dbReference>
<dbReference type="Proteomes" id="UP001164746">
    <property type="component" value="Chromosome 17"/>
</dbReference>
<feature type="region of interest" description="Disordered" evidence="1">
    <location>
        <begin position="242"/>
        <end position="278"/>
    </location>
</feature>
<sequence>MADVVKDSVYGESVVYKSPDKLRVPWDIVKTWFDKSVDNTKNHVKHLLEKPNIRGVETIILVGGFVESTYVQERFREALGDKRIIIPSEPGLAVLKGAVKFGHNPAVVASRMMDYTYGVRGDLAFDPKKHKEENKMVKNGGNVLAKDCFVKFCSINQEVLFGQEFKRKSRGKSDIKKSSRLLIYRSRDSSPVTVSDSACEKIGRLTISYSEEDIENDDFKIETSFSFGDTELLVKRMMLKSGKEPGTSTVSGLKRKRSTPTWRKTGSMPAGGSFGASK</sequence>
<dbReference type="InterPro" id="IPR043129">
    <property type="entry name" value="ATPase_NBD"/>
</dbReference>
<dbReference type="PANTHER" id="PTHR14187:SF5">
    <property type="entry name" value="HEAT SHOCK 70 KDA PROTEIN 12A"/>
    <property type="match status" value="1"/>
</dbReference>
<name>A0ABY7GCZ7_MYAAR</name>
<evidence type="ECO:0000313" key="3">
    <source>
        <dbReference type="Proteomes" id="UP001164746"/>
    </source>
</evidence>
<evidence type="ECO:0000256" key="1">
    <source>
        <dbReference type="SAM" id="MobiDB-lite"/>
    </source>
</evidence>
<organism evidence="2 3">
    <name type="scientific">Mya arenaria</name>
    <name type="common">Soft-shell clam</name>
    <dbReference type="NCBI Taxonomy" id="6604"/>
    <lineage>
        <taxon>Eukaryota</taxon>
        <taxon>Metazoa</taxon>
        <taxon>Spiralia</taxon>
        <taxon>Lophotrochozoa</taxon>
        <taxon>Mollusca</taxon>
        <taxon>Bivalvia</taxon>
        <taxon>Autobranchia</taxon>
        <taxon>Heteroconchia</taxon>
        <taxon>Euheterodonta</taxon>
        <taxon>Imparidentia</taxon>
        <taxon>Neoheterodontei</taxon>
        <taxon>Myida</taxon>
        <taxon>Myoidea</taxon>
        <taxon>Myidae</taxon>
        <taxon>Mya</taxon>
    </lineage>
</organism>